<comment type="caution">
    <text evidence="3">The sequence shown here is derived from an EMBL/GenBank/DDBJ whole genome shotgun (WGS) entry which is preliminary data.</text>
</comment>
<proteinExistence type="predicted"/>
<name>A0A3A6TBJ6_9GAMM</name>
<dbReference type="InterPro" id="IPR027021">
    <property type="entry name" value="C-di-GMP_BP_PA4608"/>
</dbReference>
<dbReference type="GO" id="GO:0035438">
    <property type="term" value="F:cyclic-di-GMP binding"/>
    <property type="evidence" value="ECO:0007669"/>
    <property type="project" value="InterPro"/>
</dbReference>
<comment type="function">
    <text evidence="1">Binds the second messenger bis-(3'-5') cyclic dimeric guanosine monophosphate (c-di-GMP). Can bind two c-di-GMP molecules per monomer. May play a role in bacterial second-messenger regulated processes. Binding to c-di-GMP induces a conformational change of the C- and N-termini resulting in the exposure of a highly negative surface on one side of the protein to a possible effector protein.</text>
</comment>
<dbReference type="OrthoDB" id="5298508at2"/>
<evidence type="ECO:0000313" key="4">
    <source>
        <dbReference type="Proteomes" id="UP000273022"/>
    </source>
</evidence>
<dbReference type="Pfam" id="PF07238">
    <property type="entry name" value="PilZ"/>
    <property type="match status" value="1"/>
</dbReference>
<dbReference type="Gene3D" id="2.40.10.220">
    <property type="entry name" value="predicted glycosyltransferase like domains"/>
    <property type="match status" value="1"/>
</dbReference>
<keyword evidence="1" id="KW-0973">c-di-GMP</keyword>
<keyword evidence="1" id="KW-0547">Nucleotide-binding</keyword>
<dbReference type="Proteomes" id="UP000273022">
    <property type="component" value="Unassembled WGS sequence"/>
</dbReference>
<dbReference type="EMBL" id="QYYH01000150">
    <property type="protein sequence ID" value="RJY06806.1"/>
    <property type="molecule type" value="Genomic_DNA"/>
</dbReference>
<accession>A0A3A6TBJ6</accession>
<dbReference type="RefSeq" id="WP_121854858.1">
    <property type="nucleotide sequence ID" value="NZ_CP037952.1"/>
</dbReference>
<protein>
    <recommendedName>
        <fullName evidence="1">Cyclic diguanosine monophosphate-binding protein</fullName>
        <shortName evidence="1">c-di-GMP-binding protein</shortName>
    </recommendedName>
    <alternativeName>
        <fullName evidence="1">Pilz domain-containing protein</fullName>
    </alternativeName>
</protein>
<organism evidence="3 4">
    <name type="scientific">Parashewanella spongiae</name>
    <dbReference type="NCBI Taxonomy" id="342950"/>
    <lineage>
        <taxon>Bacteria</taxon>
        <taxon>Pseudomonadati</taxon>
        <taxon>Pseudomonadota</taxon>
        <taxon>Gammaproteobacteria</taxon>
        <taxon>Alteromonadales</taxon>
        <taxon>Shewanellaceae</taxon>
        <taxon>Parashewanella</taxon>
    </lineage>
</organism>
<keyword evidence="4" id="KW-1185">Reference proteome</keyword>
<evidence type="ECO:0000313" key="3">
    <source>
        <dbReference type="EMBL" id="RJY06806.1"/>
    </source>
</evidence>
<dbReference type="PIRSF" id="PIRSF028141">
    <property type="entry name" value="C-di-GMP_BP_PA4608"/>
    <property type="match status" value="1"/>
</dbReference>
<dbReference type="SUPFAM" id="SSF141371">
    <property type="entry name" value="PilZ domain-like"/>
    <property type="match status" value="1"/>
</dbReference>
<feature type="domain" description="PilZ" evidence="2">
    <location>
        <begin position="3"/>
        <end position="100"/>
    </location>
</feature>
<evidence type="ECO:0000259" key="2">
    <source>
        <dbReference type="Pfam" id="PF07238"/>
    </source>
</evidence>
<reference evidence="3 4" key="1">
    <citation type="submission" date="2018-09" db="EMBL/GenBank/DDBJ databases">
        <title>Phylogeny of the Shewanellaceae, and recommendation for two new genera, Pseudoshewanella and Parashewanella.</title>
        <authorList>
            <person name="Wang G."/>
        </authorList>
    </citation>
    <scope>NUCLEOTIDE SEQUENCE [LARGE SCALE GENOMIC DNA]</scope>
    <source>
        <strain evidence="3 4">KCTC 22492</strain>
    </source>
</reference>
<evidence type="ECO:0000256" key="1">
    <source>
        <dbReference type="PIRNR" id="PIRNR028141"/>
    </source>
</evidence>
<dbReference type="AlphaFoldDB" id="A0A3A6TBJ6"/>
<dbReference type="InterPro" id="IPR009875">
    <property type="entry name" value="PilZ_domain"/>
</dbReference>
<gene>
    <name evidence="3" type="ORF">D5R81_17235</name>
</gene>
<comment type="subunit">
    <text evidence="1">Monomer in both c-di-GMP-bound and free forms.</text>
</comment>
<sequence length="127" mass="14692">MDDRRKFSRVLFQAKATLSHLPTFWQTQVHDLSLNGALIQRPNNFTDIPNKTFKLSLFLPSTDIEISMDAKIVYSSEKQLGLRCIDIDVESMGHLKRLVELNCGNPNLLHRELPQFIREHSLQTLFV</sequence>